<dbReference type="InterPro" id="IPR027267">
    <property type="entry name" value="AH/BAR_dom_sf"/>
</dbReference>
<dbReference type="RefSeq" id="XP_038078795.1">
    <property type="nucleotide sequence ID" value="XM_038222867.1"/>
</dbReference>
<organism evidence="2 3">
    <name type="scientific">Patiria miniata</name>
    <name type="common">Bat star</name>
    <name type="synonym">Asterina miniata</name>
    <dbReference type="NCBI Taxonomy" id="46514"/>
    <lineage>
        <taxon>Eukaryota</taxon>
        <taxon>Metazoa</taxon>
        <taxon>Echinodermata</taxon>
        <taxon>Eleutherozoa</taxon>
        <taxon>Asterozoa</taxon>
        <taxon>Asteroidea</taxon>
        <taxon>Valvatacea</taxon>
        <taxon>Valvatida</taxon>
        <taxon>Asterinidae</taxon>
        <taxon>Patiria</taxon>
    </lineage>
</organism>
<protein>
    <submittedName>
        <fullName evidence="2">Uncharacterized protein</fullName>
    </submittedName>
</protein>
<evidence type="ECO:0000256" key="1">
    <source>
        <dbReference type="SAM" id="MobiDB-lite"/>
    </source>
</evidence>
<reference evidence="2" key="1">
    <citation type="submission" date="2022-11" db="UniProtKB">
        <authorList>
            <consortium name="EnsemblMetazoa"/>
        </authorList>
    </citation>
    <scope>IDENTIFICATION</scope>
</reference>
<name>A0A914BS49_PATMI</name>
<evidence type="ECO:0000313" key="2">
    <source>
        <dbReference type="EnsemblMetazoa" id="XP_038078795.1"/>
    </source>
</evidence>
<dbReference type="GeneID" id="119746078"/>
<accession>A0A914BS49</accession>
<dbReference type="Gene3D" id="1.20.1270.60">
    <property type="entry name" value="Arfaptin homology (AH) domain/BAR domain"/>
    <property type="match status" value="1"/>
</dbReference>
<feature type="region of interest" description="Disordered" evidence="1">
    <location>
        <begin position="193"/>
        <end position="234"/>
    </location>
</feature>
<dbReference type="OrthoDB" id="10371210at2759"/>
<dbReference type="EnsemblMetazoa" id="XM_038222867.1">
    <property type="protein sequence ID" value="XP_038078795.1"/>
    <property type="gene ID" value="LOC119746078"/>
</dbReference>
<proteinExistence type="predicted"/>
<dbReference type="AlphaFoldDB" id="A0A914BS49"/>
<feature type="compositionally biased region" description="Polar residues" evidence="1">
    <location>
        <begin position="199"/>
        <end position="209"/>
    </location>
</feature>
<evidence type="ECO:0000313" key="3">
    <source>
        <dbReference type="Proteomes" id="UP000887568"/>
    </source>
</evidence>
<feature type="compositionally biased region" description="Polar residues" evidence="1">
    <location>
        <begin position="218"/>
        <end position="228"/>
    </location>
</feature>
<sequence>MAFIGKPVRQQAVGEAAQSKFKQDLSRFEQSVKEMQTCLKALNETVAEQYSESLPRANEFQRALQDENTLVENFIKDTDDVQDQLRQYLHDYGNGEADSSDVSSANRSSEFNTSVLGAMFRGQNVFFSESFKVSQVLMDIVSQTKHTPTSREIKLTRELQEKLEVKEPVRGPPAASMAVSPFAAGLGHRGPGSLIGGAYSSQPPQSKGPSIQVKPASRFSTPPSTVTGSKRIYI</sequence>
<dbReference type="Proteomes" id="UP000887568">
    <property type="component" value="Unplaced"/>
</dbReference>
<dbReference type="OMA" id="IVSQTKH"/>
<keyword evidence="3" id="KW-1185">Reference proteome</keyword>